<gene>
    <name evidence="1" type="ORF">B0I08_104145</name>
</gene>
<accession>A0A2T0VE34</accession>
<dbReference type="AlphaFoldDB" id="A0A2T0VE34"/>
<evidence type="ECO:0000313" key="1">
    <source>
        <dbReference type="EMBL" id="PRY68443.1"/>
    </source>
</evidence>
<reference evidence="1 2" key="1">
    <citation type="submission" date="2018-03" db="EMBL/GenBank/DDBJ databases">
        <title>Genomic Encyclopedia of Type Strains, Phase III (KMG-III): the genomes of soil and plant-associated and newly described type strains.</title>
        <authorList>
            <person name="Whitman W."/>
        </authorList>
    </citation>
    <scope>NUCLEOTIDE SEQUENCE [LARGE SCALE GENOMIC DNA]</scope>
    <source>
        <strain evidence="1 2">CGMCC 1.12484</strain>
    </source>
</reference>
<dbReference type="Proteomes" id="UP000237983">
    <property type="component" value="Unassembled WGS sequence"/>
</dbReference>
<dbReference type="EMBL" id="PVTL01000004">
    <property type="protein sequence ID" value="PRY68443.1"/>
    <property type="molecule type" value="Genomic_DNA"/>
</dbReference>
<comment type="caution">
    <text evidence="1">The sequence shown here is derived from an EMBL/GenBank/DDBJ whole genome shotgun (WGS) entry which is preliminary data.</text>
</comment>
<sequence length="86" mass="9172">MESPVISGAGETGLCRNSVNGIQTFPSQADIDALLKLNTDSIEPGIFLVGDRWVVGSENPEDLVTAQTTMGGELWPADSEFFNADQ</sequence>
<evidence type="ECO:0000313" key="2">
    <source>
        <dbReference type="Proteomes" id="UP000237983"/>
    </source>
</evidence>
<proteinExistence type="predicted"/>
<name>A0A2T0VE34_9MICO</name>
<keyword evidence="2" id="KW-1185">Reference proteome</keyword>
<organism evidence="1 2">
    <name type="scientific">Glaciihabitans tibetensis</name>
    <dbReference type="NCBI Taxonomy" id="1266600"/>
    <lineage>
        <taxon>Bacteria</taxon>
        <taxon>Bacillati</taxon>
        <taxon>Actinomycetota</taxon>
        <taxon>Actinomycetes</taxon>
        <taxon>Micrococcales</taxon>
        <taxon>Microbacteriaceae</taxon>
        <taxon>Glaciihabitans</taxon>
    </lineage>
</organism>
<protein>
    <submittedName>
        <fullName evidence="1">Uncharacterized protein</fullName>
    </submittedName>
</protein>